<name>A0AB33K0P3_9ACTN</name>
<accession>A0AB33K0P3</accession>
<reference evidence="1" key="1">
    <citation type="submission" date="2024-07" db="EMBL/GenBank/DDBJ databases">
        <title>Complete genome sequences of cellulolytic bacteria, Kitasatospora sp. CMC57 and Streptomyces sp. CMC78, isolated from Japanese agricultural soil.</title>
        <authorList>
            <person name="Hashimoto T."/>
            <person name="Ito M."/>
            <person name="Iwamoto M."/>
            <person name="Fukahori D."/>
            <person name="Shoda T."/>
            <person name="Sakoda M."/>
            <person name="Morohoshi T."/>
            <person name="Mitsuboshi M."/>
            <person name="Nishizawa T."/>
        </authorList>
    </citation>
    <scope>NUCLEOTIDE SEQUENCE</scope>
    <source>
        <strain evidence="1">CMC57</strain>
    </source>
</reference>
<evidence type="ECO:0000313" key="1">
    <source>
        <dbReference type="EMBL" id="BFP49062.1"/>
    </source>
</evidence>
<protein>
    <recommendedName>
        <fullName evidence="2">Mce-associated membrane protein</fullName>
    </recommendedName>
</protein>
<organism evidence="1">
    <name type="scientific">Kitasatospora sp. CMC57</name>
    <dbReference type="NCBI Taxonomy" id="3231513"/>
    <lineage>
        <taxon>Bacteria</taxon>
        <taxon>Bacillati</taxon>
        <taxon>Actinomycetota</taxon>
        <taxon>Actinomycetes</taxon>
        <taxon>Kitasatosporales</taxon>
        <taxon>Streptomycetaceae</taxon>
        <taxon>Kitasatospora</taxon>
    </lineage>
</organism>
<dbReference type="RefSeq" id="WP_407991216.1">
    <property type="nucleotide sequence ID" value="NZ_AP035881.2"/>
</dbReference>
<gene>
    <name evidence="1" type="ORF">KCMC57_54300</name>
</gene>
<dbReference type="EMBL" id="AP035881">
    <property type="protein sequence ID" value="BFP49062.1"/>
    <property type="molecule type" value="Genomic_DNA"/>
</dbReference>
<proteinExistence type="predicted"/>
<dbReference type="AlphaFoldDB" id="A0AB33K0P3"/>
<evidence type="ECO:0008006" key="2">
    <source>
        <dbReference type="Google" id="ProtNLM"/>
    </source>
</evidence>
<sequence length="152" mass="15593">MRATRVWAVALTVLVLGGLSHWQARSDTAGERARAGALAAGRTAVTVLTSADAADPAATRARWLSVTRAPLRDRLGAAPAPDLTVRATVAGAALTELDAAGGTARMIAVVRLELVAANGTSSTDRRRVTVSLTRTGDGWKAADLATVPVEAV</sequence>